<gene>
    <name evidence="2" type="ORF">ABT317_09630</name>
</gene>
<keyword evidence="1" id="KW-1133">Transmembrane helix</keyword>
<keyword evidence="1" id="KW-0812">Transmembrane</keyword>
<evidence type="ECO:0000313" key="3">
    <source>
        <dbReference type="Proteomes" id="UP001458415"/>
    </source>
</evidence>
<name>A0ABV1VZ97_9ACTN</name>
<reference evidence="2 3" key="1">
    <citation type="submission" date="2024-06" db="EMBL/GenBank/DDBJ databases">
        <title>The Natural Products Discovery Center: Release of the First 8490 Sequenced Strains for Exploring Actinobacteria Biosynthetic Diversity.</title>
        <authorList>
            <person name="Kalkreuter E."/>
            <person name="Kautsar S.A."/>
            <person name="Yang D."/>
            <person name="Bader C.D."/>
            <person name="Teijaro C.N."/>
            <person name="Fluegel L."/>
            <person name="Davis C.M."/>
            <person name="Simpson J.R."/>
            <person name="Lauterbach L."/>
            <person name="Steele A.D."/>
            <person name="Gui C."/>
            <person name="Meng S."/>
            <person name="Li G."/>
            <person name="Viehrig K."/>
            <person name="Ye F."/>
            <person name="Su P."/>
            <person name="Kiefer A.F."/>
            <person name="Nichols A."/>
            <person name="Cepeda A.J."/>
            <person name="Yan W."/>
            <person name="Fan B."/>
            <person name="Jiang Y."/>
            <person name="Adhikari A."/>
            <person name="Zheng C.-J."/>
            <person name="Schuster L."/>
            <person name="Cowan T.M."/>
            <person name="Smanski M.J."/>
            <person name="Chevrette M.G."/>
            <person name="De Carvalho L.P.S."/>
            <person name="Shen B."/>
        </authorList>
    </citation>
    <scope>NUCLEOTIDE SEQUENCE [LARGE SCALE GENOMIC DNA]</scope>
    <source>
        <strain evidence="2 3">NPDC000634</strain>
    </source>
</reference>
<evidence type="ECO:0000256" key="1">
    <source>
        <dbReference type="SAM" id="Phobius"/>
    </source>
</evidence>
<protein>
    <submittedName>
        <fullName evidence="2">Uncharacterized protein</fullName>
    </submittedName>
</protein>
<feature type="transmembrane region" description="Helical" evidence="1">
    <location>
        <begin position="55"/>
        <end position="76"/>
    </location>
</feature>
<proteinExistence type="predicted"/>
<dbReference type="Proteomes" id="UP001458415">
    <property type="component" value="Unassembled WGS sequence"/>
</dbReference>
<keyword evidence="3" id="KW-1185">Reference proteome</keyword>
<dbReference type="RefSeq" id="WP_143668156.1">
    <property type="nucleotide sequence ID" value="NZ_MUBM01000253.1"/>
</dbReference>
<feature type="transmembrane region" description="Helical" evidence="1">
    <location>
        <begin position="12"/>
        <end position="35"/>
    </location>
</feature>
<evidence type="ECO:0000313" key="2">
    <source>
        <dbReference type="EMBL" id="MER6977267.1"/>
    </source>
</evidence>
<comment type="caution">
    <text evidence="2">The sequence shown here is derived from an EMBL/GenBank/DDBJ whole genome shotgun (WGS) entry which is preliminary data.</text>
</comment>
<keyword evidence="1" id="KW-0472">Membrane</keyword>
<sequence length="102" mass="11072">MNDLGDIQCLLRLVRQGTVTFCGAWMVATVLAPAADIPLMKYGADVGFATRVSSGPLVGITVIAFIVLSYLVHRFVERPIALTMRRSLNTTAFGLRPPTPRP</sequence>
<organism evidence="2 3">
    <name type="scientific">Streptomyces carpinensis</name>
    <dbReference type="NCBI Taxonomy" id="66369"/>
    <lineage>
        <taxon>Bacteria</taxon>
        <taxon>Bacillati</taxon>
        <taxon>Actinomycetota</taxon>
        <taxon>Actinomycetes</taxon>
        <taxon>Kitasatosporales</taxon>
        <taxon>Streptomycetaceae</taxon>
        <taxon>Streptomyces</taxon>
    </lineage>
</organism>
<accession>A0ABV1VZ97</accession>
<dbReference type="EMBL" id="JBEPCU010000107">
    <property type="protein sequence ID" value="MER6977267.1"/>
    <property type="molecule type" value="Genomic_DNA"/>
</dbReference>